<dbReference type="KEGG" id="ral:Rumal_3661"/>
<dbReference type="AlphaFoldDB" id="E6UKA4"/>
<dbReference type="Pfam" id="PF20069">
    <property type="entry name" value="DUF6465"/>
    <property type="match status" value="1"/>
</dbReference>
<protein>
    <submittedName>
        <fullName evidence="1">Uncharacterized protein</fullName>
    </submittedName>
</protein>
<gene>
    <name evidence="1" type="ordered locus">Rumal_3661</name>
</gene>
<evidence type="ECO:0000313" key="2">
    <source>
        <dbReference type="Proteomes" id="UP000006919"/>
    </source>
</evidence>
<dbReference type="EMBL" id="CP002404">
    <property type="protein sequence ID" value="ADU24100.1"/>
    <property type="molecule type" value="Genomic_DNA"/>
</dbReference>
<reference evidence="2" key="1">
    <citation type="journal article" date="2011" name="J. Bacteriol.">
        <title>Complete genome of the cellulolytic ruminal bacterium Ruminococcus albus 7.</title>
        <authorList>
            <person name="Suen G."/>
            <person name="Stevenson D.M."/>
            <person name="Bruce D.C."/>
            <person name="Chertkov O."/>
            <person name="Copeland A."/>
            <person name="Cheng J.F."/>
            <person name="Detter C."/>
            <person name="Detter J.C."/>
            <person name="Goodwin L.A."/>
            <person name="Han C.S."/>
            <person name="Hauser L.J."/>
            <person name="Ivanova N.N."/>
            <person name="Kyrpides N.C."/>
            <person name="Land M.L."/>
            <person name="Lapidus A."/>
            <person name="Lucas S."/>
            <person name="Ovchinnikova G."/>
            <person name="Pitluck S."/>
            <person name="Tapia R."/>
            <person name="Woyke T."/>
            <person name="Boyum J."/>
            <person name="Mead D."/>
            <person name="Weimer P.J."/>
        </authorList>
    </citation>
    <scope>NUCLEOTIDE SEQUENCE [LARGE SCALE GENOMIC DNA]</scope>
    <source>
        <strain evidence="2">ATCC 27210 / DSM 20455 / JCM 14654 / NCDO 2250 / 7</strain>
        <plasmid evidence="2">pRUMAL01</plasmid>
    </source>
</reference>
<dbReference type="HOGENOM" id="CLU_2540539_0_0_9"/>
<keyword evidence="1" id="KW-0614">Plasmid</keyword>
<name>E6UKA4_RUMA7</name>
<proteinExistence type="predicted"/>
<dbReference type="RefSeq" id="WP_013483648.1">
    <property type="nucleotide sequence ID" value="NC_014824.1"/>
</dbReference>
<dbReference type="Proteomes" id="UP000006919">
    <property type="component" value="Plasmid pRUMAL01"/>
</dbReference>
<dbReference type="InterPro" id="IPR046313">
    <property type="entry name" value="DUF6465"/>
</dbReference>
<sequence>MAKKLVTKVIFEVGDIQVNIRDVMDSVKVAWVNAGNSPDSLNELTFYIKAEDRKAYFIGNGGKVKGSVALSNADDLSNDVIFE</sequence>
<dbReference type="OrthoDB" id="1711086at2"/>
<organism evidence="1 2">
    <name type="scientific">Ruminococcus albus (strain ATCC 27210 / DSM 20455 / JCM 14654 / NCDO 2250 / 7)</name>
    <dbReference type="NCBI Taxonomy" id="697329"/>
    <lineage>
        <taxon>Bacteria</taxon>
        <taxon>Bacillati</taxon>
        <taxon>Bacillota</taxon>
        <taxon>Clostridia</taxon>
        <taxon>Eubacteriales</taxon>
        <taxon>Oscillospiraceae</taxon>
        <taxon>Ruminococcus</taxon>
    </lineage>
</organism>
<evidence type="ECO:0000313" key="1">
    <source>
        <dbReference type="EMBL" id="ADU24100.1"/>
    </source>
</evidence>
<geneLocation type="plasmid" evidence="1 2">
    <name>pRUMAL01</name>
</geneLocation>
<accession>E6UKA4</accession>